<protein>
    <submittedName>
        <fullName evidence="1">Uncharacterized protein</fullName>
    </submittedName>
</protein>
<dbReference type="Pfam" id="PF06581">
    <property type="entry name" value="p31comet"/>
    <property type="match status" value="1"/>
</dbReference>
<reference evidence="1" key="1">
    <citation type="submission" date="2022-01" db="EMBL/GenBank/DDBJ databases">
        <authorList>
            <person name="King R."/>
        </authorList>
    </citation>
    <scope>NUCLEOTIDE SEQUENCE</scope>
</reference>
<dbReference type="InterPro" id="IPR053729">
    <property type="entry name" value="MAD2L1BP_domain_sf"/>
</dbReference>
<dbReference type="AlphaFoldDB" id="A0A9P0GUB5"/>
<dbReference type="GO" id="GO:0007096">
    <property type="term" value="P:regulation of exit from mitosis"/>
    <property type="evidence" value="ECO:0007669"/>
    <property type="project" value="InterPro"/>
</dbReference>
<dbReference type="PANTHER" id="PTHR15681">
    <property type="entry name" value="MAD2L1-BINDING PROTEIN"/>
    <property type="match status" value="1"/>
</dbReference>
<dbReference type="GO" id="GO:0005634">
    <property type="term" value="C:nucleus"/>
    <property type="evidence" value="ECO:0007669"/>
    <property type="project" value="InterPro"/>
</dbReference>
<reference evidence="1" key="2">
    <citation type="submission" date="2022-10" db="EMBL/GenBank/DDBJ databases">
        <authorList>
            <consortium name="ENA_rothamsted_submissions"/>
            <consortium name="culmorum"/>
            <person name="King R."/>
        </authorList>
    </citation>
    <scope>NUCLEOTIDE SEQUENCE</scope>
</reference>
<dbReference type="Proteomes" id="UP001153737">
    <property type="component" value="Chromosome 4"/>
</dbReference>
<accession>A0A9P0GUB5</accession>
<name>A0A9P0GUB5_PHACE</name>
<dbReference type="Gene3D" id="3.30.900.20">
    <property type="match status" value="1"/>
</dbReference>
<gene>
    <name evidence="1" type="ORF">PHAECO_LOCUS8832</name>
</gene>
<evidence type="ECO:0000313" key="2">
    <source>
        <dbReference type="Proteomes" id="UP001153737"/>
    </source>
</evidence>
<organism evidence="1 2">
    <name type="scientific">Phaedon cochleariae</name>
    <name type="common">Mustard beetle</name>
    <dbReference type="NCBI Taxonomy" id="80249"/>
    <lineage>
        <taxon>Eukaryota</taxon>
        <taxon>Metazoa</taxon>
        <taxon>Ecdysozoa</taxon>
        <taxon>Arthropoda</taxon>
        <taxon>Hexapoda</taxon>
        <taxon>Insecta</taxon>
        <taxon>Pterygota</taxon>
        <taxon>Neoptera</taxon>
        <taxon>Endopterygota</taxon>
        <taxon>Coleoptera</taxon>
        <taxon>Polyphaga</taxon>
        <taxon>Cucujiformia</taxon>
        <taxon>Chrysomeloidea</taxon>
        <taxon>Chrysomelidae</taxon>
        <taxon>Chrysomelinae</taxon>
        <taxon>Chrysomelini</taxon>
        <taxon>Phaedon</taxon>
    </lineage>
</organism>
<dbReference type="PANTHER" id="PTHR15681:SF1">
    <property type="entry name" value="MAD2L1-BINDING PROTEIN"/>
    <property type="match status" value="1"/>
</dbReference>
<evidence type="ECO:0000313" key="1">
    <source>
        <dbReference type="EMBL" id="CAH1163472.1"/>
    </source>
</evidence>
<dbReference type="EMBL" id="OU896710">
    <property type="protein sequence ID" value="CAH1163472.1"/>
    <property type="molecule type" value="Genomic_DNA"/>
</dbReference>
<dbReference type="OrthoDB" id="6334764at2759"/>
<keyword evidence="2" id="KW-1185">Reference proteome</keyword>
<sequence>MDHQLNENSEITQNSLIMKLDISDIVLTPLTCASLINEMLKGLQYQKSQIPYPYSWMKMMVDKKRKHSDNGGPYHGVNLSAANYFHVVSSAYDTLESVMLAITREFRECVNNIKEVTFLFGATPQCPKEIFTIYISCLTKSHVERNHAADLGRYQMRILRRLFLSKEWLAHVSSSYSCTNTYVYLKKDIIGSEDCCKSQTDFVPAKPLTFSSKMKHVQIYFEPDNEAVPSNCCENLTIFEDENHSINHQQKTCINIGECEKNIVWYQYRDLIKGFKDCFINKESASKLW</sequence>
<dbReference type="InterPro" id="IPR009511">
    <property type="entry name" value="MAD1/Cdc20-bound-Mad2-bd"/>
</dbReference>
<proteinExistence type="predicted"/>